<keyword evidence="8" id="KW-0902">Two-component regulatory system</keyword>
<evidence type="ECO:0000259" key="10">
    <source>
        <dbReference type="PROSITE" id="PS50109"/>
    </source>
</evidence>
<keyword evidence="4" id="KW-0808">Transferase</keyword>
<evidence type="ECO:0000256" key="9">
    <source>
        <dbReference type="SAM" id="Phobius"/>
    </source>
</evidence>
<keyword evidence="7" id="KW-0067">ATP-binding</keyword>
<evidence type="ECO:0000256" key="5">
    <source>
        <dbReference type="ARBA" id="ARBA00022741"/>
    </source>
</evidence>
<dbReference type="InterPro" id="IPR003594">
    <property type="entry name" value="HATPase_dom"/>
</dbReference>
<evidence type="ECO:0000256" key="1">
    <source>
        <dbReference type="ARBA" id="ARBA00000085"/>
    </source>
</evidence>
<dbReference type="PANTHER" id="PTHR24421:SF10">
    <property type="entry name" value="NITRATE_NITRITE SENSOR PROTEIN NARQ"/>
    <property type="match status" value="1"/>
</dbReference>
<feature type="transmembrane region" description="Helical" evidence="9">
    <location>
        <begin position="418"/>
        <end position="443"/>
    </location>
</feature>
<keyword evidence="9" id="KW-1133">Transmembrane helix</keyword>
<dbReference type="EMBL" id="CP074133">
    <property type="protein sequence ID" value="QUX23410.1"/>
    <property type="molecule type" value="Genomic_DNA"/>
</dbReference>
<dbReference type="Pfam" id="PF07730">
    <property type="entry name" value="HisKA_3"/>
    <property type="match status" value="1"/>
</dbReference>
<organism evidence="11 12">
    <name type="scientific">Nocardiopsis changdeensis</name>
    <dbReference type="NCBI Taxonomy" id="2831969"/>
    <lineage>
        <taxon>Bacteria</taxon>
        <taxon>Bacillati</taxon>
        <taxon>Actinomycetota</taxon>
        <taxon>Actinomycetes</taxon>
        <taxon>Streptosporangiales</taxon>
        <taxon>Nocardiopsidaceae</taxon>
        <taxon>Nocardiopsis</taxon>
    </lineage>
</organism>
<dbReference type="PANTHER" id="PTHR24421">
    <property type="entry name" value="NITRATE/NITRITE SENSOR PROTEIN NARX-RELATED"/>
    <property type="match status" value="1"/>
</dbReference>
<dbReference type="Gene3D" id="3.30.565.10">
    <property type="entry name" value="Histidine kinase-like ATPase, C-terminal domain"/>
    <property type="match status" value="1"/>
</dbReference>
<protein>
    <recommendedName>
        <fullName evidence="2">histidine kinase</fullName>
        <ecNumber evidence="2">2.7.13.3</ecNumber>
    </recommendedName>
</protein>
<evidence type="ECO:0000313" key="12">
    <source>
        <dbReference type="Proteomes" id="UP000676079"/>
    </source>
</evidence>
<dbReference type="GO" id="GO:0016301">
    <property type="term" value="F:kinase activity"/>
    <property type="evidence" value="ECO:0007669"/>
    <property type="project" value="UniProtKB-KW"/>
</dbReference>
<keyword evidence="6 11" id="KW-0418">Kinase</keyword>
<dbReference type="SMART" id="SM00387">
    <property type="entry name" value="HATPase_c"/>
    <property type="match status" value="1"/>
</dbReference>
<dbReference type="PROSITE" id="PS50109">
    <property type="entry name" value="HIS_KIN"/>
    <property type="match status" value="1"/>
</dbReference>
<keyword evidence="9" id="KW-0812">Transmembrane</keyword>
<dbReference type="SUPFAM" id="SSF55874">
    <property type="entry name" value="ATPase domain of HSP90 chaperone/DNA topoisomerase II/histidine kinase"/>
    <property type="match status" value="1"/>
</dbReference>
<dbReference type="InterPro" id="IPR011712">
    <property type="entry name" value="Sig_transdc_His_kin_sub3_dim/P"/>
</dbReference>
<keyword evidence="3" id="KW-0597">Phosphoprotein</keyword>
<dbReference type="RefSeq" id="WP_220564631.1">
    <property type="nucleotide sequence ID" value="NZ_CP074133.1"/>
</dbReference>
<proteinExistence type="predicted"/>
<dbReference type="Gene3D" id="1.20.5.1930">
    <property type="match status" value="1"/>
</dbReference>
<dbReference type="Proteomes" id="UP000676079">
    <property type="component" value="Chromosome"/>
</dbReference>
<feature type="transmembrane region" description="Helical" evidence="9">
    <location>
        <begin position="109"/>
        <end position="133"/>
    </location>
</feature>
<feature type="domain" description="Histidine kinase" evidence="10">
    <location>
        <begin position="306"/>
        <end position="393"/>
    </location>
</feature>
<evidence type="ECO:0000313" key="11">
    <source>
        <dbReference type="EMBL" id="QUX23410.1"/>
    </source>
</evidence>
<evidence type="ECO:0000256" key="2">
    <source>
        <dbReference type="ARBA" id="ARBA00012438"/>
    </source>
</evidence>
<dbReference type="InterPro" id="IPR050482">
    <property type="entry name" value="Sensor_HK_TwoCompSys"/>
</dbReference>
<accession>A0ABX8BNW7</accession>
<gene>
    <name evidence="11" type="ORF">KGD84_03220</name>
</gene>
<evidence type="ECO:0000256" key="3">
    <source>
        <dbReference type="ARBA" id="ARBA00022553"/>
    </source>
</evidence>
<reference evidence="11 12" key="1">
    <citation type="submission" date="2021-05" db="EMBL/GenBank/DDBJ databases">
        <title>Direct Submission.</title>
        <authorList>
            <person name="Li K."/>
            <person name="Gao J."/>
        </authorList>
    </citation>
    <scope>NUCLEOTIDE SEQUENCE [LARGE SCALE GENOMIC DNA]</scope>
    <source>
        <strain evidence="11 12">Mg02</strain>
    </source>
</reference>
<keyword evidence="12" id="KW-1185">Reference proteome</keyword>
<feature type="transmembrane region" description="Helical" evidence="9">
    <location>
        <begin position="40"/>
        <end position="57"/>
    </location>
</feature>
<dbReference type="Pfam" id="PF02518">
    <property type="entry name" value="HATPase_c"/>
    <property type="match status" value="1"/>
</dbReference>
<dbReference type="CDD" id="cd16917">
    <property type="entry name" value="HATPase_UhpB-NarQ-NarX-like"/>
    <property type="match status" value="1"/>
</dbReference>
<name>A0ABX8BNW7_9ACTN</name>
<dbReference type="InterPro" id="IPR005467">
    <property type="entry name" value="His_kinase_dom"/>
</dbReference>
<evidence type="ECO:0000256" key="7">
    <source>
        <dbReference type="ARBA" id="ARBA00022840"/>
    </source>
</evidence>
<evidence type="ECO:0000256" key="6">
    <source>
        <dbReference type="ARBA" id="ARBA00022777"/>
    </source>
</evidence>
<evidence type="ECO:0000256" key="4">
    <source>
        <dbReference type="ARBA" id="ARBA00022679"/>
    </source>
</evidence>
<comment type="catalytic activity">
    <reaction evidence="1">
        <text>ATP + protein L-histidine = ADP + protein N-phospho-L-histidine.</text>
        <dbReference type="EC" id="2.7.13.3"/>
    </reaction>
</comment>
<feature type="transmembrane region" description="Helical" evidence="9">
    <location>
        <begin position="139"/>
        <end position="162"/>
    </location>
</feature>
<dbReference type="InterPro" id="IPR036890">
    <property type="entry name" value="HATPase_C_sf"/>
</dbReference>
<keyword evidence="9" id="KW-0472">Membrane</keyword>
<keyword evidence="5" id="KW-0547">Nucleotide-binding</keyword>
<sequence>MSTPADRSAVPRRALADLALWAALAGLTVTELSGFDGGFPWWEAGALLLALTAAVVLSRRRPDAATAVALAAATAEAATLPESLPLSPFVSLGVLALLAGRRSGRPGPFASMAVTAALIVLTLYTGAAVMAGVGTRDLLSGLVDVLGLVLGLVAMLLVPWLLGRYLEQRARLIRGGWEIAEHMERTRAAEAERARLRERARIAARMHDSLGHDLALLAVRAAALEMASQDSPERAEAAAGLREAAHATTLRLREAIGVLREGPAGEDVETVAELVSGAVEAGMRVRLLREGPDPDPRTPGGRAVGRLVREALTNAARYAPGAEVTVRVVRDGGPTRVEVDDTGAGPGGAPAVPGAGTGLAALRAEVAALGGTLDAAPRPGSGFAVRAEVPDGEPGDGGPAHSVIRLAREEARAGARRSVLAAVAIPVAIALPAVGAGFALLWWNSSNSVLPPEDYERIHVGDTRAQVEELLPRYAYPERSVDGAPPEPPGADCRYQLVHQENGLPPVYRLCFADGVLVSKEEIDREASADE</sequence>
<dbReference type="EC" id="2.7.13.3" evidence="2"/>
<evidence type="ECO:0000256" key="8">
    <source>
        <dbReference type="ARBA" id="ARBA00023012"/>
    </source>
</evidence>